<dbReference type="EMBL" id="MCFA01000156">
    <property type="protein sequence ID" value="ORY02549.1"/>
    <property type="molecule type" value="Genomic_DNA"/>
</dbReference>
<dbReference type="Proteomes" id="UP000193144">
    <property type="component" value="Unassembled WGS sequence"/>
</dbReference>
<proteinExistence type="predicted"/>
<keyword evidence="3" id="KW-1185">Reference proteome</keyword>
<dbReference type="InterPro" id="IPR036047">
    <property type="entry name" value="F-box-like_dom_sf"/>
</dbReference>
<gene>
    <name evidence="2" type="ORF">BCR34DRAFT_437902</name>
</gene>
<comment type="caution">
    <text evidence="2">The sequence shown here is derived from an EMBL/GenBank/DDBJ whole genome shotgun (WGS) entry which is preliminary data.</text>
</comment>
<name>A0A1Y1YX47_9PLEO</name>
<dbReference type="InterPro" id="IPR001810">
    <property type="entry name" value="F-box_dom"/>
</dbReference>
<feature type="non-terminal residue" evidence="2">
    <location>
        <position position="432"/>
    </location>
</feature>
<dbReference type="SUPFAM" id="SSF81383">
    <property type="entry name" value="F-box domain"/>
    <property type="match status" value="1"/>
</dbReference>
<dbReference type="OrthoDB" id="40579at2759"/>
<evidence type="ECO:0000313" key="3">
    <source>
        <dbReference type="Proteomes" id="UP000193144"/>
    </source>
</evidence>
<dbReference type="AlphaFoldDB" id="A0A1Y1YX47"/>
<accession>A0A1Y1YX47</accession>
<feature type="domain" description="F-box" evidence="1">
    <location>
        <begin position="280"/>
        <end position="324"/>
    </location>
</feature>
<evidence type="ECO:0000313" key="2">
    <source>
        <dbReference type="EMBL" id="ORY02549.1"/>
    </source>
</evidence>
<feature type="non-terminal residue" evidence="2">
    <location>
        <position position="1"/>
    </location>
</feature>
<reference evidence="2 3" key="1">
    <citation type="submission" date="2016-07" db="EMBL/GenBank/DDBJ databases">
        <title>Pervasive Adenine N6-methylation of Active Genes in Fungi.</title>
        <authorList>
            <consortium name="DOE Joint Genome Institute"/>
            <person name="Mondo S.J."/>
            <person name="Dannebaum R.O."/>
            <person name="Kuo R.C."/>
            <person name="Labutti K."/>
            <person name="Haridas S."/>
            <person name="Kuo A."/>
            <person name="Salamov A."/>
            <person name="Ahrendt S.R."/>
            <person name="Lipzen A."/>
            <person name="Sullivan W."/>
            <person name="Andreopoulos W.B."/>
            <person name="Clum A."/>
            <person name="Lindquist E."/>
            <person name="Daum C."/>
            <person name="Ramamoorthy G.K."/>
            <person name="Gryganskyi A."/>
            <person name="Culley D."/>
            <person name="Magnuson J.K."/>
            <person name="James T.Y."/>
            <person name="O'Malley M.A."/>
            <person name="Stajich J.E."/>
            <person name="Spatafora J.W."/>
            <person name="Visel A."/>
            <person name="Grigoriev I.V."/>
        </authorList>
    </citation>
    <scope>NUCLEOTIDE SEQUENCE [LARGE SCALE GENOMIC DNA]</scope>
    <source>
        <strain evidence="2 3">CBS 115471</strain>
    </source>
</reference>
<evidence type="ECO:0000259" key="1">
    <source>
        <dbReference type="PROSITE" id="PS50181"/>
    </source>
</evidence>
<dbReference type="Gene3D" id="1.20.1280.50">
    <property type="match status" value="1"/>
</dbReference>
<dbReference type="STRING" id="1231657.A0A1Y1YX47"/>
<sequence>QVLCQICGVSFNIGRIRTPAEPRSAAWGPLGPMLHESVWATLPLPLEPTDQQGSYLGYVDSEENIVEHIAGPGCENKRGYPGHDISVEEMRGCQTLQCLVRKPKEHSEYRFDPLPDDEEFEKSGEFFLSGLGDHMPSRDMSSPLVTPARHGCKEPNADNTIWQRGREHDYAMPFHPSCFEVFKRVSLLSIGKVDIGGLTGWWLLEATSYEFENFPRNPDVDECAQQEWEHHKGTAYLVANSLYVPKLRDIFAHVVEVGPDFNPRDGAFNPLTTMDPDGSVDPFQLLPAEIRVEILDHLPSKDIASLRLSSRAFNQMPVRYFQKLILREMPWLWEAWPSVTNPNRTPYSIWASLTESNALDEALPAEIQALKDAHDLEISRNEDLTPFYLPPGKTNYFLLYTLITRHWKELRGLQNRKRIWTDCEEILRRIRR</sequence>
<protein>
    <recommendedName>
        <fullName evidence="1">F-box domain-containing protein</fullName>
    </recommendedName>
</protein>
<organism evidence="2 3">
    <name type="scientific">Clohesyomyces aquaticus</name>
    <dbReference type="NCBI Taxonomy" id="1231657"/>
    <lineage>
        <taxon>Eukaryota</taxon>
        <taxon>Fungi</taxon>
        <taxon>Dikarya</taxon>
        <taxon>Ascomycota</taxon>
        <taxon>Pezizomycotina</taxon>
        <taxon>Dothideomycetes</taxon>
        <taxon>Pleosporomycetidae</taxon>
        <taxon>Pleosporales</taxon>
        <taxon>Lindgomycetaceae</taxon>
        <taxon>Clohesyomyces</taxon>
    </lineage>
</organism>
<dbReference type="Pfam" id="PF00646">
    <property type="entry name" value="F-box"/>
    <property type="match status" value="1"/>
</dbReference>
<dbReference type="PROSITE" id="PS50181">
    <property type="entry name" value="FBOX"/>
    <property type="match status" value="1"/>
</dbReference>